<dbReference type="AlphaFoldDB" id="A0A0F7ZHA6"/>
<evidence type="ECO:0000313" key="2">
    <source>
        <dbReference type="Proteomes" id="UP000054481"/>
    </source>
</evidence>
<keyword evidence="2" id="KW-1185">Reference proteome</keyword>
<protein>
    <submittedName>
        <fullName evidence="1">Uncharacterized protein</fullName>
    </submittedName>
</protein>
<reference evidence="1 2" key="1">
    <citation type="journal article" date="2014" name="Genome Biol. Evol.">
        <title>Comparative genomics and transcriptomics analyses reveal divergent lifestyle features of nematode endoparasitic fungus Hirsutella minnesotensis.</title>
        <authorList>
            <person name="Lai Y."/>
            <person name="Liu K."/>
            <person name="Zhang X."/>
            <person name="Zhang X."/>
            <person name="Li K."/>
            <person name="Wang N."/>
            <person name="Shu C."/>
            <person name="Wu Y."/>
            <person name="Wang C."/>
            <person name="Bushley K.E."/>
            <person name="Xiang M."/>
            <person name="Liu X."/>
        </authorList>
    </citation>
    <scope>NUCLEOTIDE SEQUENCE [LARGE SCALE GENOMIC DNA]</scope>
    <source>
        <strain evidence="1 2">3608</strain>
    </source>
</reference>
<dbReference type="Proteomes" id="UP000054481">
    <property type="component" value="Unassembled WGS sequence"/>
</dbReference>
<organism evidence="1 2">
    <name type="scientific">Hirsutella minnesotensis 3608</name>
    <dbReference type="NCBI Taxonomy" id="1043627"/>
    <lineage>
        <taxon>Eukaryota</taxon>
        <taxon>Fungi</taxon>
        <taxon>Dikarya</taxon>
        <taxon>Ascomycota</taxon>
        <taxon>Pezizomycotina</taxon>
        <taxon>Sordariomycetes</taxon>
        <taxon>Hypocreomycetidae</taxon>
        <taxon>Hypocreales</taxon>
        <taxon>Ophiocordycipitaceae</taxon>
        <taxon>Hirsutella</taxon>
    </lineage>
</organism>
<dbReference type="SUPFAM" id="SSF53335">
    <property type="entry name" value="S-adenosyl-L-methionine-dependent methyltransferases"/>
    <property type="match status" value="1"/>
</dbReference>
<sequence length="176" mass="20419">MVDGLRDACERIGRTVNPAPSFKRWAEETGFTRVEEKRFKLPVGDWPKDPRLKEIGAFLSVNISEGVEGFTAVLFRDVLGWSQEEVEVLNARVRAVVKRMALQIRQEHGFIKQAPKDVRKTYQQLRRDLRNAEKAFRDDMTKVYQEAYRRRMHNEALERQLSGRAIKEQAEASSAN</sequence>
<dbReference type="InterPro" id="IPR029063">
    <property type="entry name" value="SAM-dependent_MTases_sf"/>
</dbReference>
<proteinExistence type="predicted"/>
<accession>A0A0F7ZHA6</accession>
<name>A0A0F7ZHA6_9HYPO</name>
<dbReference type="EMBL" id="KQ030549">
    <property type="protein sequence ID" value="KJZ72306.1"/>
    <property type="molecule type" value="Genomic_DNA"/>
</dbReference>
<evidence type="ECO:0000313" key="1">
    <source>
        <dbReference type="EMBL" id="KJZ72306.1"/>
    </source>
</evidence>
<gene>
    <name evidence="1" type="ORF">HIM_08347</name>
</gene>
<dbReference type="OrthoDB" id="2013972at2759"/>